<proteinExistence type="predicted"/>
<keyword evidence="3" id="KW-1185">Reference proteome</keyword>
<evidence type="ECO:0000256" key="1">
    <source>
        <dbReference type="SAM" id="MobiDB-lite"/>
    </source>
</evidence>
<name>A0ABY8TT76_TETOB</name>
<feature type="region of interest" description="Disordered" evidence="1">
    <location>
        <begin position="43"/>
        <end position="66"/>
    </location>
</feature>
<accession>A0ABY8TT76</accession>
<feature type="compositionally biased region" description="Low complexity" evidence="1">
    <location>
        <begin position="52"/>
        <end position="66"/>
    </location>
</feature>
<evidence type="ECO:0000313" key="3">
    <source>
        <dbReference type="Proteomes" id="UP001244341"/>
    </source>
</evidence>
<dbReference type="Proteomes" id="UP001244341">
    <property type="component" value="Chromosome 2b"/>
</dbReference>
<organism evidence="2 3">
    <name type="scientific">Tetradesmus obliquus</name>
    <name type="common">Green alga</name>
    <name type="synonym">Acutodesmus obliquus</name>
    <dbReference type="NCBI Taxonomy" id="3088"/>
    <lineage>
        <taxon>Eukaryota</taxon>
        <taxon>Viridiplantae</taxon>
        <taxon>Chlorophyta</taxon>
        <taxon>core chlorophytes</taxon>
        <taxon>Chlorophyceae</taxon>
        <taxon>CS clade</taxon>
        <taxon>Sphaeropleales</taxon>
        <taxon>Scenedesmaceae</taxon>
        <taxon>Tetradesmus</taxon>
    </lineage>
</organism>
<reference evidence="2 3" key="1">
    <citation type="submission" date="2023-05" db="EMBL/GenBank/DDBJ databases">
        <title>A 100% complete, gapless, phased diploid assembly of the Scenedesmus obliquus UTEX 3031 genome.</title>
        <authorList>
            <person name="Biondi T.C."/>
            <person name="Hanschen E.R."/>
            <person name="Kwon T."/>
            <person name="Eng W."/>
            <person name="Kruse C.P.S."/>
            <person name="Koehler S.I."/>
            <person name="Kunde Y."/>
            <person name="Gleasner C.D."/>
            <person name="You Mak K.T."/>
            <person name="Polle J."/>
            <person name="Hovde B.T."/>
            <person name="Starkenburg S.R."/>
        </authorList>
    </citation>
    <scope>NUCLEOTIDE SEQUENCE [LARGE SCALE GENOMIC DNA]</scope>
    <source>
        <strain evidence="2 3">DOE0152z</strain>
    </source>
</reference>
<gene>
    <name evidence="2" type="ORF">OEZ85_011129</name>
</gene>
<evidence type="ECO:0000313" key="2">
    <source>
        <dbReference type="EMBL" id="WIA10966.1"/>
    </source>
</evidence>
<sequence length="188" mass="18644">MMLLLPKGTDPAGLGFGRGAGAVALQGAAAAAAGAAGAGQGVGAGGAGAPGTGNSQSSSGAAAARAGVLQQPAQPAAAAPLAALSPRGPPGMLNLFPAGTSQAAAAAEIDSQLALLDLTAARLALAQRYSSEAYLLLVDCWRAESARLPDALRSFRANVLSCPQPDYQAFMVGVFGMQRMKELELQQQ</sequence>
<protein>
    <submittedName>
        <fullName evidence="2">Uncharacterized protein</fullName>
    </submittedName>
</protein>
<dbReference type="EMBL" id="CP126209">
    <property type="protein sequence ID" value="WIA10966.1"/>
    <property type="molecule type" value="Genomic_DNA"/>
</dbReference>